<dbReference type="InterPro" id="IPR036890">
    <property type="entry name" value="HATPase_C_sf"/>
</dbReference>
<dbReference type="Proteomes" id="UP000822271">
    <property type="component" value="Unassembled WGS sequence"/>
</dbReference>
<keyword evidence="1" id="KW-1133">Transmembrane helix</keyword>
<organism evidence="3 4">
    <name type="scientific">Stenotrophomonas maltophilia</name>
    <name type="common">Pseudomonas maltophilia</name>
    <name type="synonym">Xanthomonas maltophilia</name>
    <dbReference type="NCBI Taxonomy" id="40324"/>
    <lineage>
        <taxon>Bacteria</taxon>
        <taxon>Pseudomonadati</taxon>
        <taxon>Pseudomonadota</taxon>
        <taxon>Gammaproteobacteria</taxon>
        <taxon>Lysobacterales</taxon>
        <taxon>Lysobacteraceae</taxon>
        <taxon>Stenotrophomonas</taxon>
        <taxon>Stenotrophomonas maltophilia group</taxon>
    </lineage>
</organism>
<feature type="transmembrane region" description="Helical" evidence="1">
    <location>
        <begin position="33"/>
        <end position="53"/>
    </location>
</feature>
<feature type="transmembrane region" description="Helical" evidence="1">
    <location>
        <begin position="59"/>
        <end position="83"/>
    </location>
</feature>
<sequence>MVAGSRSTPCMSAAPACVLPAPEAPLSLPRPRVVMLGLWALLIATAVPAVHLSQQPGGLVPAALFIVGAELPWMLATPALWAACRRWPLPGRRPLIGWLLLGLLLTPALTALGWGLGHLLLQLWQAQPLPSSRHVARAIGVTTLFAFPTFIAVAGTGHGLAWLQRLNAQSQALRLAREVALRQHLQHHFLFNALNAIGGLALLRPLAADAALVQLSSLLRDTLQCPAQRPLADELGAVQDYVSLQSLLHDEALHLHLQASAEALHWPVPGLLLQPLIENAVLHSGWQAGDPRLQIELKAEVQGSGLEVAVFNPCLRPARNEGLGSGLATLQRRLAMIGGHVQAGHSGSGYRVCLFLPEPMA</sequence>
<reference evidence="3" key="2">
    <citation type="journal article" date="2020" name="Front. Microbiol.">
        <title>Genetic Variants of the DSF Quorum Sensing System in Stenotrophomonas maltophilia Influence Virulence and Resistance Phenotypes Among Genotypically Diverse Clinical Isolates.</title>
        <authorList>
            <person name="Yero D."/>
            <person name="Huedo P."/>
            <person name="Conchillo-Sole O."/>
            <person name="Martinez-Servat S."/>
            <person name="Mamat U."/>
            <person name="Coves X."/>
            <person name="Llanas F."/>
            <person name="Roca I."/>
            <person name="Vila J."/>
            <person name="Schaible U.E."/>
            <person name="Daura X."/>
            <person name="Gibert I."/>
        </authorList>
    </citation>
    <scope>NUCLEOTIDE SEQUENCE</scope>
    <source>
        <strain evidence="3">OG156</strain>
    </source>
</reference>
<keyword evidence="1" id="KW-0472">Membrane</keyword>
<dbReference type="InterPro" id="IPR050640">
    <property type="entry name" value="Bact_2-comp_sensor_kinase"/>
</dbReference>
<reference evidence="3" key="1">
    <citation type="submission" date="2018-09" db="EMBL/GenBank/DDBJ databases">
        <authorList>
            <person name="Groschel M."/>
            <person name="Kohl T."/>
            <person name="Conchillo-Sole O."/>
            <person name="Mamat U."/>
            <person name="Yero D."/>
            <person name="Niemann S."/>
            <person name="Daura X."/>
            <person name="Gibert I."/>
        </authorList>
    </citation>
    <scope>NUCLEOTIDE SEQUENCE</scope>
    <source>
        <strain evidence="3">OG156</strain>
    </source>
</reference>
<evidence type="ECO:0000313" key="3">
    <source>
        <dbReference type="EMBL" id="MBA0311758.1"/>
    </source>
</evidence>
<dbReference type="GO" id="GO:0016020">
    <property type="term" value="C:membrane"/>
    <property type="evidence" value="ECO:0007669"/>
    <property type="project" value="InterPro"/>
</dbReference>
<dbReference type="PANTHER" id="PTHR34220:SF7">
    <property type="entry name" value="SENSOR HISTIDINE KINASE YPDA"/>
    <property type="match status" value="1"/>
</dbReference>
<dbReference type="InterPro" id="IPR010559">
    <property type="entry name" value="Sig_transdc_His_kin_internal"/>
</dbReference>
<dbReference type="AlphaFoldDB" id="A0A2J0SMN8"/>
<comment type="caution">
    <text evidence="3">The sequence shown here is derived from an EMBL/GenBank/DDBJ whole genome shotgun (WGS) entry which is preliminary data.</text>
</comment>
<evidence type="ECO:0000313" key="4">
    <source>
        <dbReference type="Proteomes" id="UP000822271"/>
    </source>
</evidence>
<name>A0A2J0SMN8_STEMA</name>
<dbReference type="PANTHER" id="PTHR34220">
    <property type="entry name" value="SENSOR HISTIDINE KINASE YPDA"/>
    <property type="match status" value="1"/>
</dbReference>
<dbReference type="Gene3D" id="3.30.565.10">
    <property type="entry name" value="Histidine kinase-like ATPase, C-terminal domain"/>
    <property type="match status" value="1"/>
</dbReference>
<keyword evidence="1" id="KW-0812">Transmembrane</keyword>
<proteinExistence type="predicted"/>
<feature type="transmembrane region" description="Helical" evidence="1">
    <location>
        <begin position="136"/>
        <end position="163"/>
    </location>
</feature>
<dbReference type="GO" id="GO:0000155">
    <property type="term" value="F:phosphorelay sensor kinase activity"/>
    <property type="evidence" value="ECO:0007669"/>
    <property type="project" value="InterPro"/>
</dbReference>
<feature type="domain" description="Signal transduction histidine kinase internal region" evidence="2">
    <location>
        <begin position="180"/>
        <end position="251"/>
    </location>
</feature>
<evidence type="ECO:0000256" key="1">
    <source>
        <dbReference type="SAM" id="Phobius"/>
    </source>
</evidence>
<keyword evidence="3" id="KW-0808">Transferase</keyword>
<dbReference type="OrthoDB" id="2514702at2"/>
<keyword evidence="3" id="KW-0418">Kinase</keyword>
<accession>A0A2J0SMN8</accession>
<protein>
    <submittedName>
        <fullName evidence="3">Sensor histidine kinase</fullName>
    </submittedName>
</protein>
<evidence type="ECO:0000259" key="2">
    <source>
        <dbReference type="Pfam" id="PF06580"/>
    </source>
</evidence>
<dbReference type="EMBL" id="RAUE01000020">
    <property type="protein sequence ID" value="MBA0311758.1"/>
    <property type="molecule type" value="Genomic_DNA"/>
</dbReference>
<dbReference type="SUPFAM" id="SSF55874">
    <property type="entry name" value="ATPase domain of HSP90 chaperone/DNA topoisomerase II/histidine kinase"/>
    <property type="match status" value="1"/>
</dbReference>
<feature type="transmembrane region" description="Helical" evidence="1">
    <location>
        <begin position="95"/>
        <end position="116"/>
    </location>
</feature>
<gene>
    <name evidence="3" type="ORF">D7Y33_12205</name>
</gene>
<dbReference type="Pfam" id="PF06580">
    <property type="entry name" value="His_kinase"/>
    <property type="match status" value="1"/>
</dbReference>